<dbReference type="InterPro" id="IPR023214">
    <property type="entry name" value="HAD_sf"/>
</dbReference>
<dbReference type="SFLD" id="SFLDG01129">
    <property type="entry name" value="C1.5:_HAD__Beta-PGM__Phosphata"/>
    <property type="match status" value="1"/>
</dbReference>
<dbReference type="RefSeq" id="WP_093228364.1">
    <property type="nucleotide sequence ID" value="NZ_FORR01000003.1"/>
</dbReference>
<dbReference type="Proteomes" id="UP000199545">
    <property type="component" value="Unassembled WGS sequence"/>
</dbReference>
<dbReference type="OrthoDB" id="2474611at2"/>
<dbReference type="SUPFAM" id="SSF56784">
    <property type="entry name" value="HAD-like"/>
    <property type="match status" value="1"/>
</dbReference>
<proteinExistence type="predicted"/>
<dbReference type="Pfam" id="PF13242">
    <property type="entry name" value="Hydrolase_like"/>
    <property type="match status" value="1"/>
</dbReference>
<gene>
    <name evidence="1" type="ORF">SAMN05421852_10346</name>
</gene>
<dbReference type="STRING" id="46223.SAMN05421852_10346"/>
<reference evidence="1 2" key="1">
    <citation type="submission" date="2016-10" db="EMBL/GenBank/DDBJ databases">
        <authorList>
            <person name="de Groot N.N."/>
        </authorList>
    </citation>
    <scope>NUCLEOTIDE SEQUENCE [LARGE SCALE GENOMIC DNA]</scope>
    <source>
        <strain evidence="1 2">DSM 44778</strain>
    </source>
</reference>
<dbReference type="CDD" id="cd01427">
    <property type="entry name" value="HAD_like"/>
    <property type="match status" value="1"/>
</dbReference>
<evidence type="ECO:0000313" key="2">
    <source>
        <dbReference type="Proteomes" id="UP000199545"/>
    </source>
</evidence>
<dbReference type="EMBL" id="FORR01000003">
    <property type="protein sequence ID" value="SFI95680.1"/>
    <property type="molecule type" value="Genomic_DNA"/>
</dbReference>
<dbReference type="GO" id="GO:0008967">
    <property type="term" value="F:phosphoglycolate phosphatase activity"/>
    <property type="evidence" value="ECO:0007669"/>
    <property type="project" value="TreeGrafter"/>
</dbReference>
<evidence type="ECO:0000313" key="1">
    <source>
        <dbReference type="EMBL" id="SFI95680.1"/>
    </source>
</evidence>
<organism evidence="1 2">
    <name type="scientific">Thermoflavimicrobium dichotomicum</name>
    <dbReference type="NCBI Taxonomy" id="46223"/>
    <lineage>
        <taxon>Bacteria</taxon>
        <taxon>Bacillati</taxon>
        <taxon>Bacillota</taxon>
        <taxon>Bacilli</taxon>
        <taxon>Bacillales</taxon>
        <taxon>Thermoactinomycetaceae</taxon>
        <taxon>Thermoflavimicrobium</taxon>
    </lineage>
</organism>
<dbReference type="SFLD" id="SFLDS00003">
    <property type="entry name" value="Haloacid_Dehalogenase"/>
    <property type="match status" value="1"/>
</dbReference>
<name>A0A1I3MFW0_9BACL</name>
<protein>
    <submittedName>
        <fullName evidence="1">HAD-hyrolase-like</fullName>
    </submittedName>
</protein>
<dbReference type="InterPro" id="IPR050155">
    <property type="entry name" value="HAD-like_hydrolase_sf"/>
</dbReference>
<accession>A0A1I3MFW0</accession>
<dbReference type="Gene3D" id="3.40.50.1000">
    <property type="entry name" value="HAD superfamily/HAD-like"/>
    <property type="match status" value="1"/>
</dbReference>
<dbReference type="AlphaFoldDB" id="A0A1I3MFW0"/>
<sequence length="385" mass="43485">MYKMILFDVDGVFLSEERCFDTTALTVWEMLNASHFLGLSPESFTVSPDDEMIKRIRQEVFQQDRILDWLKTRGVNSNWDMAYMIFSAQLLFILKKIAEQKPQVAQQFLQGEINAHSLQALKKLLQNHNLSFSPQFDQFISLFHGREEIDKHELLVYWNQLAEEWFGVKVQVFSRNSALWELGRSVFQEWYLGDELYKQVEQKIPYSSGKKGFLSQEIPLADPRQIQDVLKQLKEKGITLGIGTGRTELETVVPLTELGFYSCFDSNRVVTASQVVAAESAHPAHAPLGKPEPFTYIKGYLGRDQSDETCLSLSLPIQDGSEVLIVGDSVADLIAARKMGCHFAATLTGLTGQAARSKFEELGADYILNDVTEILQIVSGDLASR</sequence>
<dbReference type="PANTHER" id="PTHR43434">
    <property type="entry name" value="PHOSPHOGLYCOLATE PHOSPHATASE"/>
    <property type="match status" value="1"/>
</dbReference>
<keyword evidence="2" id="KW-1185">Reference proteome</keyword>
<dbReference type="GO" id="GO:0006281">
    <property type="term" value="P:DNA repair"/>
    <property type="evidence" value="ECO:0007669"/>
    <property type="project" value="TreeGrafter"/>
</dbReference>
<dbReference type="InterPro" id="IPR036412">
    <property type="entry name" value="HAD-like_sf"/>
</dbReference>
<dbReference type="PANTHER" id="PTHR43434:SF1">
    <property type="entry name" value="PHOSPHOGLYCOLATE PHOSPHATASE"/>
    <property type="match status" value="1"/>
</dbReference>